<gene>
    <name evidence="3" type="ORF">METZ01_LOCUS104040</name>
</gene>
<sequence>MKKAIILLILFSFLFGKVNVVTSTTDLADIVKQVGGDRVMVTSIARGNQDPHYVEILPSYMMKVRKADIYFMVGLELDLWAQYIIDGSRNRKLKVVDCSVEINKMEVPIGKVDASMGDLHRFGNPHYWLDPENGKLIARMITRELSAFDVKGQEDYNNKLANFEQQVDLSLEKWESEFSNLIGKKIIFYHNSWPYFAARFGLKTVEFLEPKPGITPSPSKLNQIIQIIKSNDIQLIASESYFSDRVPKFIATKTSVKTVMLAQSVGALDGIVSYFDLFETNLRILSEAYGLKND</sequence>
<reference evidence="3" key="1">
    <citation type="submission" date="2018-05" db="EMBL/GenBank/DDBJ databases">
        <authorList>
            <person name="Lanie J.A."/>
            <person name="Ng W.-L."/>
            <person name="Kazmierczak K.M."/>
            <person name="Andrzejewski T.M."/>
            <person name="Davidsen T.M."/>
            <person name="Wayne K.J."/>
            <person name="Tettelin H."/>
            <person name="Glass J.I."/>
            <person name="Rusch D."/>
            <person name="Podicherti R."/>
            <person name="Tsui H.-C.T."/>
            <person name="Winkler M.E."/>
        </authorList>
    </citation>
    <scope>NUCLEOTIDE SEQUENCE</scope>
</reference>
<organism evidence="3">
    <name type="scientific">marine metagenome</name>
    <dbReference type="NCBI Taxonomy" id="408172"/>
    <lineage>
        <taxon>unclassified sequences</taxon>
        <taxon>metagenomes</taxon>
        <taxon>ecological metagenomes</taxon>
    </lineage>
</organism>
<evidence type="ECO:0000256" key="2">
    <source>
        <dbReference type="ARBA" id="ARBA00022729"/>
    </source>
</evidence>
<dbReference type="PRINTS" id="PR00691">
    <property type="entry name" value="ADHESINB"/>
</dbReference>
<dbReference type="InterPro" id="IPR006128">
    <property type="entry name" value="Lipoprotein_PsaA-like"/>
</dbReference>
<dbReference type="GO" id="GO:0046872">
    <property type="term" value="F:metal ion binding"/>
    <property type="evidence" value="ECO:0007669"/>
    <property type="project" value="InterPro"/>
</dbReference>
<dbReference type="GO" id="GO:0007155">
    <property type="term" value="P:cell adhesion"/>
    <property type="evidence" value="ECO:0007669"/>
    <property type="project" value="InterPro"/>
</dbReference>
<dbReference type="EMBL" id="UINC01011625">
    <property type="protein sequence ID" value="SVA51186.1"/>
    <property type="molecule type" value="Genomic_DNA"/>
</dbReference>
<keyword evidence="2" id="KW-0732">Signal</keyword>
<dbReference type="InterPro" id="IPR050492">
    <property type="entry name" value="Bact_metal-bind_prot9"/>
</dbReference>
<accession>A0A381WF81</accession>
<dbReference type="PANTHER" id="PTHR42953">
    <property type="entry name" value="HIGH-AFFINITY ZINC UPTAKE SYSTEM PROTEIN ZNUA-RELATED"/>
    <property type="match status" value="1"/>
</dbReference>
<dbReference type="GO" id="GO:0030001">
    <property type="term" value="P:metal ion transport"/>
    <property type="evidence" value="ECO:0007669"/>
    <property type="project" value="InterPro"/>
</dbReference>
<dbReference type="PRINTS" id="PR00690">
    <property type="entry name" value="ADHESNFAMILY"/>
</dbReference>
<keyword evidence="1" id="KW-0813">Transport</keyword>
<evidence type="ECO:0000313" key="3">
    <source>
        <dbReference type="EMBL" id="SVA51186.1"/>
    </source>
</evidence>
<dbReference type="SUPFAM" id="SSF53807">
    <property type="entry name" value="Helical backbone' metal receptor"/>
    <property type="match status" value="1"/>
</dbReference>
<protein>
    <recommendedName>
        <fullName evidence="4">Zinc ABC transporter substrate-binding protein</fullName>
    </recommendedName>
</protein>
<dbReference type="InterPro" id="IPR006127">
    <property type="entry name" value="ZnuA-like"/>
</dbReference>
<proteinExistence type="predicted"/>
<dbReference type="PANTHER" id="PTHR42953:SF2">
    <property type="entry name" value="ADHESION PROTEIN"/>
    <property type="match status" value="1"/>
</dbReference>
<dbReference type="Gene3D" id="3.40.50.1980">
    <property type="entry name" value="Nitrogenase molybdenum iron protein domain"/>
    <property type="match status" value="2"/>
</dbReference>
<name>A0A381WF81_9ZZZZ</name>
<evidence type="ECO:0008006" key="4">
    <source>
        <dbReference type="Google" id="ProtNLM"/>
    </source>
</evidence>
<dbReference type="AlphaFoldDB" id="A0A381WF81"/>
<dbReference type="Pfam" id="PF01297">
    <property type="entry name" value="ZnuA"/>
    <property type="match status" value="1"/>
</dbReference>
<dbReference type="InterPro" id="IPR006129">
    <property type="entry name" value="AdhesinB"/>
</dbReference>
<evidence type="ECO:0000256" key="1">
    <source>
        <dbReference type="ARBA" id="ARBA00022448"/>
    </source>
</evidence>